<sequence length="118" mass="13650">MAKRHFTPAPIKDILDPDVFWREELLLATKDRLFDYGFDTLESTRSGIQDLTADGLIGGHAYSVLRAVEYRGKRFVWHGAREWTEELLLALKELKHLFGNDGQFVMECDCFSSFVCYI</sequence>
<protein>
    <submittedName>
        <fullName evidence="1">Uncharacterized protein</fullName>
    </submittedName>
</protein>
<comment type="caution">
    <text evidence="1">The sequence shown here is derived from an EMBL/GenBank/DDBJ whole genome shotgun (WGS) entry which is preliminary data.</text>
</comment>
<organism evidence="1 2">
    <name type="scientific">Mycena metata</name>
    <dbReference type="NCBI Taxonomy" id="1033252"/>
    <lineage>
        <taxon>Eukaryota</taxon>
        <taxon>Fungi</taxon>
        <taxon>Dikarya</taxon>
        <taxon>Basidiomycota</taxon>
        <taxon>Agaricomycotina</taxon>
        <taxon>Agaricomycetes</taxon>
        <taxon>Agaricomycetidae</taxon>
        <taxon>Agaricales</taxon>
        <taxon>Marasmiineae</taxon>
        <taxon>Mycenaceae</taxon>
        <taxon>Mycena</taxon>
    </lineage>
</organism>
<evidence type="ECO:0000313" key="1">
    <source>
        <dbReference type="EMBL" id="KAJ7718935.1"/>
    </source>
</evidence>
<gene>
    <name evidence="1" type="ORF">B0H16DRAFT_1666611</name>
</gene>
<dbReference type="Proteomes" id="UP001215598">
    <property type="component" value="Unassembled WGS sequence"/>
</dbReference>
<name>A0AAD7MIC7_9AGAR</name>
<dbReference type="AlphaFoldDB" id="A0AAD7MIC7"/>
<proteinExistence type="predicted"/>
<reference evidence="1" key="1">
    <citation type="submission" date="2023-03" db="EMBL/GenBank/DDBJ databases">
        <title>Massive genome expansion in bonnet fungi (Mycena s.s.) driven by repeated elements and novel gene families across ecological guilds.</title>
        <authorList>
            <consortium name="Lawrence Berkeley National Laboratory"/>
            <person name="Harder C.B."/>
            <person name="Miyauchi S."/>
            <person name="Viragh M."/>
            <person name="Kuo A."/>
            <person name="Thoen E."/>
            <person name="Andreopoulos B."/>
            <person name="Lu D."/>
            <person name="Skrede I."/>
            <person name="Drula E."/>
            <person name="Henrissat B."/>
            <person name="Morin E."/>
            <person name="Kohler A."/>
            <person name="Barry K."/>
            <person name="LaButti K."/>
            <person name="Morin E."/>
            <person name="Salamov A."/>
            <person name="Lipzen A."/>
            <person name="Mereny Z."/>
            <person name="Hegedus B."/>
            <person name="Baldrian P."/>
            <person name="Stursova M."/>
            <person name="Weitz H."/>
            <person name="Taylor A."/>
            <person name="Grigoriev I.V."/>
            <person name="Nagy L.G."/>
            <person name="Martin F."/>
            <person name="Kauserud H."/>
        </authorList>
    </citation>
    <scope>NUCLEOTIDE SEQUENCE</scope>
    <source>
        <strain evidence="1">CBHHK182m</strain>
    </source>
</reference>
<dbReference type="SUPFAM" id="SSF54001">
    <property type="entry name" value="Cysteine proteinases"/>
    <property type="match status" value="1"/>
</dbReference>
<dbReference type="InterPro" id="IPR038765">
    <property type="entry name" value="Papain-like_cys_pep_sf"/>
</dbReference>
<accession>A0AAD7MIC7</accession>
<keyword evidence="2" id="KW-1185">Reference proteome</keyword>
<dbReference type="EMBL" id="JARKIB010000259">
    <property type="protein sequence ID" value="KAJ7718935.1"/>
    <property type="molecule type" value="Genomic_DNA"/>
</dbReference>
<evidence type="ECO:0000313" key="2">
    <source>
        <dbReference type="Proteomes" id="UP001215598"/>
    </source>
</evidence>